<sequence>MRLVLTTQHCRDGILNYGLFNGHYWLCF</sequence>
<dbReference type="InParanoid" id="H2XXG7"/>
<reference evidence="1" key="2">
    <citation type="submission" date="2025-08" db="UniProtKB">
        <authorList>
            <consortium name="Ensembl"/>
        </authorList>
    </citation>
    <scope>IDENTIFICATION</scope>
</reference>
<reference evidence="2" key="1">
    <citation type="journal article" date="2002" name="Science">
        <title>The draft genome of Ciona intestinalis: insights into chordate and vertebrate origins.</title>
        <authorList>
            <person name="Dehal P."/>
            <person name="Satou Y."/>
            <person name="Campbell R.K."/>
            <person name="Chapman J."/>
            <person name="Degnan B."/>
            <person name="De Tomaso A."/>
            <person name="Davidson B."/>
            <person name="Di Gregorio A."/>
            <person name="Gelpke M."/>
            <person name="Goodstein D.M."/>
            <person name="Harafuji N."/>
            <person name="Hastings K.E."/>
            <person name="Ho I."/>
            <person name="Hotta K."/>
            <person name="Huang W."/>
            <person name="Kawashima T."/>
            <person name="Lemaire P."/>
            <person name="Martinez D."/>
            <person name="Meinertzhagen I.A."/>
            <person name="Necula S."/>
            <person name="Nonaka M."/>
            <person name="Putnam N."/>
            <person name="Rash S."/>
            <person name="Saiga H."/>
            <person name="Satake M."/>
            <person name="Terry A."/>
            <person name="Yamada L."/>
            <person name="Wang H.G."/>
            <person name="Awazu S."/>
            <person name="Azumi K."/>
            <person name="Boore J."/>
            <person name="Branno M."/>
            <person name="Chin-Bow S."/>
            <person name="DeSantis R."/>
            <person name="Doyle S."/>
            <person name="Francino P."/>
            <person name="Keys D.N."/>
            <person name="Haga S."/>
            <person name="Hayashi H."/>
            <person name="Hino K."/>
            <person name="Imai K.S."/>
            <person name="Inaba K."/>
            <person name="Kano S."/>
            <person name="Kobayashi K."/>
            <person name="Kobayashi M."/>
            <person name="Lee B.I."/>
            <person name="Makabe K.W."/>
            <person name="Manohar C."/>
            <person name="Matassi G."/>
            <person name="Medina M."/>
            <person name="Mochizuki Y."/>
            <person name="Mount S."/>
            <person name="Morishita T."/>
            <person name="Miura S."/>
            <person name="Nakayama A."/>
            <person name="Nishizaka S."/>
            <person name="Nomoto H."/>
            <person name="Ohta F."/>
            <person name="Oishi K."/>
            <person name="Rigoutsos I."/>
            <person name="Sano M."/>
            <person name="Sasaki A."/>
            <person name="Sasakura Y."/>
            <person name="Shoguchi E."/>
            <person name="Shin-i T."/>
            <person name="Spagnuolo A."/>
            <person name="Stainier D."/>
            <person name="Suzuki M.M."/>
            <person name="Tassy O."/>
            <person name="Takatori N."/>
            <person name="Tokuoka M."/>
            <person name="Yagi K."/>
            <person name="Yoshizaki F."/>
            <person name="Wada S."/>
            <person name="Zhang C."/>
            <person name="Hyatt P.D."/>
            <person name="Larimer F."/>
            <person name="Detter C."/>
            <person name="Doggett N."/>
            <person name="Glavina T."/>
            <person name="Hawkins T."/>
            <person name="Richardson P."/>
            <person name="Lucas S."/>
            <person name="Kohara Y."/>
            <person name="Levine M."/>
            <person name="Satoh N."/>
            <person name="Rokhsar D.S."/>
        </authorList>
    </citation>
    <scope>NUCLEOTIDE SEQUENCE [LARGE SCALE GENOMIC DNA]</scope>
</reference>
<keyword evidence="2" id="KW-1185">Reference proteome</keyword>
<accession>H2XXG7</accession>
<proteinExistence type="predicted"/>
<dbReference type="Ensembl" id="ENSCINT00000034754.1">
    <property type="protein sequence ID" value="ENSCINP00000034351.1"/>
    <property type="gene ID" value="ENSCING00000023724.1"/>
</dbReference>
<dbReference type="AlphaFoldDB" id="H2XXG7"/>
<dbReference type="Proteomes" id="UP000008144">
    <property type="component" value="Unassembled WGS sequence"/>
</dbReference>
<reference evidence="1" key="3">
    <citation type="submission" date="2025-09" db="UniProtKB">
        <authorList>
            <consortium name="Ensembl"/>
        </authorList>
    </citation>
    <scope>IDENTIFICATION</scope>
</reference>
<evidence type="ECO:0000313" key="2">
    <source>
        <dbReference type="Proteomes" id="UP000008144"/>
    </source>
</evidence>
<dbReference type="HOGENOM" id="CLU_3413040_0_0_1"/>
<organism evidence="1 2">
    <name type="scientific">Ciona intestinalis</name>
    <name type="common">Transparent sea squirt</name>
    <name type="synonym">Ascidia intestinalis</name>
    <dbReference type="NCBI Taxonomy" id="7719"/>
    <lineage>
        <taxon>Eukaryota</taxon>
        <taxon>Metazoa</taxon>
        <taxon>Chordata</taxon>
        <taxon>Tunicata</taxon>
        <taxon>Ascidiacea</taxon>
        <taxon>Phlebobranchia</taxon>
        <taxon>Cionidae</taxon>
        <taxon>Ciona</taxon>
    </lineage>
</organism>
<evidence type="ECO:0000313" key="1">
    <source>
        <dbReference type="Ensembl" id="ENSCINP00000034351.1"/>
    </source>
</evidence>
<name>H2XXG7_CIOIN</name>
<protein>
    <submittedName>
        <fullName evidence="1">Uncharacterized protein</fullName>
    </submittedName>
</protein>